<dbReference type="InterPro" id="IPR033479">
    <property type="entry name" value="dCache_1"/>
</dbReference>
<evidence type="ECO:0000256" key="8">
    <source>
        <dbReference type="ARBA" id="ARBA00023136"/>
    </source>
</evidence>
<feature type="transmembrane region" description="Helical" evidence="9">
    <location>
        <begin position="316"/>
        <end position="335"/>
    </location>
</feature>
<dbReference type="InterPro" id="IPR010559">
    <property type="entry name" value="Sig_transdc_His_kin_internal"/>
</dbReference>
<dbReference type="Gene3D" id="3.30.565.10">
    <property type="entry name" value="Histidine kinase-like ATPase, C-terminal domain"/>
    <property type="match status" value="1"/>
</dbReference>
<keyword evidence="4" id="KW-0808">Transferase</keyword>
<dbReference type="SUPFAM" id="SSF158472">
    <property type="entry name" value="HAMP domain-like"/>
    <property type="match status" value="1"/>
</dbReference>
<reference evidence="11 12" key="1">
    <citation type="submission" date="2018-09" db="EMBL/GenBank/DDBJ databases">
        <title>Paenibacillus SK2017-BO5.</title>
        <authorList>
            <person name="Piskunova J.V."/>
            <person name="Dubiley S.A."/>
            <person name="Severinov K.V."/>
        </authorList>
    </citation>
    <scope>NUCLEOTIDE SEQUENCE [LARGE SCALE GENOMIC DNA]</scope>
    <source>
        <strain evidence="11 12">BO5</strain>
    </source>
</reference>
<keyword evidence="3" id="KW-0597">Phosphoprotein</keyword>
<feature type="transmembrane region" description="Helical" evidence="9">
    <location>
        <begin position="41"/>
        <end position="62"/>
    </location>
</feature>
<evidence type="ECO:0000256" key="7">
    <source>
        <dbReference type="ARBA" id="ARBA00022989"/>
    </source>
</evidence>
<evidence type="ECO:0000256" key="5">
    <source>
        <dbReference type="ARBA" id="ARBA00022692"/>
    </source>
</evidence>
<evidence type="ECO:0000313" key="12">
    <source>
        <dbReference type="Proteomes" id="UP000266177"/>
    </source>
</evidence>
<dbReference type="SUPFAM" id="SSF55874">
    <property type="entry name" value="ATPase domain of HSP90 chaperone/DNA topoisomerase II/histidine kinase"/>
    <property type="match status" value="1"/>
</dbReference>
<evidence type="ECO:0000256" key="3">
    <source>
        <dbReference type="ARBA" id="ARBA00022553"/>
    </source>
</evidence>
<dbReference type="PROSITE" id="PS50885">
    <property type="entry name" value="HAMP"/>
    <property type="match status" value="1"/>
</dbReference>
<feature type="domain" description="HAMP" evidence="10">
    <location>
        <begin position="337"/>
        <end position="389"/>
    </location>
</feature>
<dbReference type="OrthoDB" id="9776552at2"/>
<organism evidence="11 12">
    <name type="scientific">Paenibacillus thiaminolyticus</name>
    <name type="common">Bacillus thiaminolyticus</name>
    <dbReference type="NCBI Taxonomy" id="49283"/>
    <lineage>
        <taxon>Bacteria</taxon>
        <taxon>Bacillati</taxon>
        <taxon>Bacillota</taxon>
        <taxon>Bacilli</taxon>
        <taxon>Bacillales</taxon>
        <taxon>Paenibacillaceae</taxon>
        <taxon>Paenibacillus</taxon>
    </lineage>
</organism>
<dbReference type="InterPro" id="IPR050640">
    <property type="entry name" value="Bact_2-comp_sensor_kinase"/>
</dbReference>
<dbReference type="CDD" id="cd06225">
    <property type="entry name" value="HAMP"/>
    <property type="match status" value="1"/>
</dbReference>
<comment type="subcellular location">
    <subcellularLocation>
        <location evidence="1">Cell membrane</location>
        <topology evidence="1">Multi-pass membrane protein</topology>
    </subcellularLocation>
</comment>
<dbReference type="GO" id="GO:0000155">
    <property type="term" value="F:phosphorelay sensor kinase activity"/>
    <property type="evidence" value="ECO:0007669"/>
    <property type="project" value="InterPro"/>
</dbReference>
<keyword evidence="7 9" id="KW-1133">Transmembrane helix</keyword>
<keyword evidence="8 9" id="KW-0472">Membrane</keyword>
<dbReference type="EMBL" id="QYZD01000020">
    <property type="protein sequence ID" value="RJG21850.1"/>
    <property type="molecule type" value="Genomic_DNA"/>
</dbReference>
<evidence type="ECO:0000313" key="11">
    <source>
        <dbReference type="EMBL" id="RJG21850.1"/>
    </source>
</evidence>
<dbReference type="Proteomes" id="UP000266177">
    <property type="component" value="Unassembled WGS sequence"/>
</dbReference>
<evidence type="ECO:0000256" key="4">
    <source>
        <dbReference type="ARBA" id="ARBA00022679"/>
    </source>
</evidence>
<dbReference type="Gene3D" id="3.30.450.20">
    <property type="entry name" value="PAS domain"/>
    <property type="match status" value="1"/>
</dbReference>
<evidence type="ECO:0000256" key="6">
    <source>
        <dbReference type="ARBA" id="ARBA00022777"/>
    </source>
</evidence>
<dbReference type="InterPro" id="IPR003594">
    <property type="entry name" value="HATPase_dom"/>
</dbReference>
<proteinExistence type="predicted"/>
<dbReference type="PANTHER" id="PTHR34220">
    <property type="entry name" value="SENSOR HISTIDINE KINASE YPDA"/>
    <property type="match status" value="1"/>
</dbReference>
<keyword evidence="5 9" id="KW-0812">Transmembrane</keyword>
<gene>
    <name evidence="11" type="ORF">DQX05_19720</name>
</gene>
<keyword evidence="2" id="KW-1003">Cell membrane</keyword>
<evidence type="ECO:0000259" key="10">
    <source>
        <dbReference type="PROSITE" id="PS50885"/>
    </source>
</evidence>
<dbReference type="Pfam" id="PF02743">
    <property type="entry name" value="dCache_1"/>
    <property type="match status" value="1"/>
</dbReference>
<dbReference type="Pfam" id="PF00672">
    <property type="entry name" value="HAMP"/>
    <property type="match status" value="1"/>
</dbReference>
<sequence length="608" mass="69735">MGTVDVYAGPQKKDMASHASLEKETMHMGRIKPFVSLQSKILRFTVLLVCIPILLIGLFSYWKSSEIVEQKVSASDLNAVTQVGLNIQFMTDYVHDTSLFLIQSDEVRRFLLSGTQSQDNIAKEQAVMERFFLHLINMKDFIHSIYLRGENGMTFSTSPEAIGLDGLMLDEVKRLRGKPLWFVQRRGGHEMLSFIREIRDVNNVGRRLGMVQINIDLPYVRDLMKQQRIGTQDNYYLLNEERLVLASTGDAHVYSRLPAELDYDNEARGGHGYYTVAMGGQRYLVTYAGMGKSGWQIVHSVPLNEVLQENSAIPQLMLLAMVISFALCVITALLFSRRIIRPIRQLRGLMLKVERGQFQGRVEIGSNDEIALLGRSFNRMNERLHQMINLVYEAELKKKEAELKAFQAQINPHFLYNTLDTIYWMSRMEKAYDTAQLVEALSKLFRLSLNSGKEQTTVRDEVNHVTNYMIIQRKRYEELIDFALEVDEEDTLNGMTVKLILQPFVENAIVHGIEKLGEPGTIRVRIFRRDEQLVFRIEDTGTGVDIAEMERLMRESGGNNRGFAIKNVNDRIQLYYGQEYGVTFMNRKEGGTIAEIIQPWRYGEGKPA</sequence>
<evidence type="ECO:0000256" key="9">
    <source>
        <dbReference type="SAM" id="Phobius"/>
    </source>
</evidence>
<comment type="caution">
    <text evidence="11">The sequence shown here is derived from an EMBL/GenBank/DDBJ whole genome shotgun (WGS) entry which is preliminary data.</text>
</comment>
<keyword evidence="6 11" id="KW-0418">Kinase</keyword>
<dbReference type="Gene3D" id="6.10.340.10">
    <property type="match status" value="1"/>
</dbReference>
<dbReference type="Pfam" id="PF02518">
    <property type="entry name" value="HATPase_c"/>
    <property type="match status" value="1"/>
</dbReference>
<evidence type="ECO:0000256" key="1">
    <source>
        <dbReference type="ARBA" id="ARBA00004651"/>
    </source>
</evidence>
<name>A0A3A3GFH7_PANTH</name>
<dbReference type="InterPro" id="IPR036890">
    <property type="entry name" value="HATPase_C_sf"/>
</dbReference>
<dbReference type="GO" id="GO:0005886">
    <property type="term" value="C:plasma membrane"/>
    <property type="evidence" value="ECO:0007669"/>
    <property type="project" value="UniProtKB-SubCell"/>
</dbReference>
<dbReference type="AlphaFoldDB" id="A0A3A3GFH7"/>
<dbReference type="SMART" id="SM00304">
    <property type="entry name" value="HAMP"/>
    <property type="match status" value="1"/>
</dbReference>
<accession>A0A3A3GFH7</accession>
<protein>
    <submittedName>
        <fullName evidence="11">Sensor histidine kinase</fullName>
    </submittedName>
</protein>
<dbReference type="Pfam" id="PF06580">
    <property type="entry name" value="His_kinase"/>
    <property type="match status" value="1"/>
</dbReference>
<dbReference type="PANTHER" id="PTHR34220:SF7">
    <property type="entry name" value="SENSOR HISTIDINE KINASE YPDA"/>
    <property type="match status" value="1"/>
</dbReference>
<evidence type="ECO:0000256" key="2">
    <source>
        <dbReference type="ARBA" id="ARBA00022475"/>
    </source>
</evidence>
<dbReference type="InterPro" id="IPR003660">
    <property type="entry name" value="HAMP_dom"/>
</dbReference>